<sequence length="96" mass="10269">MHSECRDETVYLSGEVTVATVTAQLFHAYCQQLGYLKNSPAPAIDFSGVSQADSVCISLMATAKRSRPEAAWVFRGLPAGVAALAELYEVGGWITS</sequence>
<feature type="domain" description="MlaB-like STAS" evidence="1">
    <location>
        <begin position="12"/>
        <end position="90"/>
    </location>
</feature>
<dbReference type="InterPro" id="IPR036513">
    <property type="entry name" value="STAS_dom_sf"/>
</dbReference>
<dbReference type="AlphaFoldDB" id="A0A1A9RCT3"/>
<reference evidence="3" key="1">
    <citation type="submission" date="2016-05" db="EMBL/GenBank/DDBJ databases">
        <title>Draft genome of Corynebacterium afermentans subsp. afermentans LCDC 88199T.</title>
        <authorList>
            <person name="Bernier A.-M."/>
            <person name="Bernard K."/>
        </authorList>
    </citation>
    <scope>NUCLEOTIDE SEQUENCE [LARGE SCALE GENOMIC DNA]</scope>
    <source>
        <strain evidence="3">NML01-0328</strain>
    </source>
</reference>
<dbReference type="InterPro" id="IPR058548">
    <property type="entry name" value="MlaB-like_STAS"/>
</dbReference>
<dbReference type="Proteomes" id="UP000078003">
    <property type="component" value="Unassembled WGS sequence"/>
</dbReference>
<protein>
    <recommendedName>
        <fullName evidence="1">MlaB-like STAS domain-containing protein</fullName>
    </recommendedName>
</protein>
<proteinExistence type="predicted"/>
<evidence type="ECO:0000313" key="2">
    <source>
        <dbReference type="EMBL" id="OAM15785.1"/>
    </source>
</evidence>
<accession>A0A1A9RCT3</accession>
<evidence type="ECO:0000259" key="1">
    <source>
        <dbReference type="Pfam" id="PF13466"/>
    </source>
</evidence>
<gene>
    <name evidence="2" type="ORF">A7P85_08145</name>
</gene>
<dbReference type="RefSeq" id="WP_064083831.1">
    <property type="nucleotide sequence ID" value="NZ_LXSF01000010.1"/>
</dbReference>
<evidence type="ECO:0000313" key="3">
    <source>
        <dbReference type="Proteomes" id="UP000078003"/>
    </source>
</evidence>
<dbReference type="SUPFAM" id="SSF52091">
    <property type="entry name" value="SpoIIaa-like"/>
    <property type="match status" value="1"/>
</dbReference>
<organism evidence="2 3">
    <name type="scientific">Eikenella corrodens</name>
    <dbReference type="NCBI Taxonomy" id="539"/>
    <lineage>
        <taxon>Bacteria</taxon>
        <taxon>Pseudomonadati</taxon>
        <taxon>Pseudomonadota</taxon>
        <taxon>Betaproteobacteria</taxon>
        <taxon>Neisseriales</taxon>
        <taxon>Neisseriaceae</taxon>
        <taxon>Eikenella</taxon>
    </lineage>
</organism>
<name>A0A1A9RCT3_EIKCO</name>
<dbReference type="EMBL" id="LXSF01000010">
    <property type="protein sequence ID" value="OAM15785.1"/>
    <property type="molecule type" value="Genomic_DNA"/>
</dbReference>
<dbReference type="Pfam" id="PF13466">
    <property type="entry name" value="STAS_2"/>
    <property type="match status" value="1"/>
</dbReference>
<comment type="caution">
    <text evidence="2">The sequence shown here is derived from an EMBL/GenBank/DDBJ whole genome shotgun (WGS) entry which is preliminary data.</text>
</comment>